<evidence type="ECO:0000259" key="3">
    <source>
        <dbReference type="PROSITE" id="PS51900"/>
    </source>
</evidence>
<keyword evidence="1" id="KW-0233">DNA recombination</keyword>
<evidence type="ECO:0000313" key="4">
    <source>
        <dbReference type="EMBL" id="MBC2908249.1"/>
    </source>
</evidence>
<dbReference type="SUPFAM" id="SSF56349">
    <property type="entry name" value="DNA breaking-rejoining enzymes"/>
    <property type="match status" value="1"/>
</dbReference>
<evidence type="ECO:0000313" key="5">
    <source>
        <dbReference type="Proteomes" id="UP000584670"/>
    </source>
</evidence>
<comment type="caution">
    <text evidence="4">The sequence shown here is derived from an EMBL/GenBank/DDBJ whole genome shotgun (WGS) entry which is preliminary data.</text>
</comment>
<dbReference type="PROSITE" id="PS51900">
    <property type="entry name" value="CB"/>
    <property type="match status" value="1"/>
</dbReference>
<protein>
    <recommendedName>
        <fullName evidence="3">Core-binding (CB) domain-containing protein</fullName>
    </recommendedName>
</protein>
<proteinExistence type="predicted"/>
<keyword evidence="5" id="KW-1185">Reference proteome</keyword>
<gene>
    <name evidence="4" type="ORF">H4N64_43535</name>
</gene>
<dbReference type="AlphaFoldDB" id="A0A7X1JCI4"/>
<dbReference type="GO" id="GO:0003677">
    <property type="term" value="F:DNA binding"/>
    <property type="evidence" value="ECO:0007669"/>
    <property type="project" value="UniProtKB-UniRule"/>
</dbReference>
<sequence length="507" mass="57412">MTTPPGFVGSCRYCLAWGVIAFSGMCRECVGWRVWDRAKCTGCHRTVPLKHGHCRLCHRQALRQLGRMVIRETMPDVDLVAWQLFLIFPLGPRRARGRPRKPPVIRPAPVTWQIPGQLALFPVRPDFLRFNRDRHATPDNPTLVEARDAAHRLAEARGWAWWILREINDGLLVLLSGHAPGDTIAYSDIVPIDQLGHNVAHTAEVLDLLGILHYDRVPTFDAWLKRKLALLAPTFAEEIEVWATTLRDGGPRTQQRSTDTIRNYLDAALPALIDWSTRYQHLREVTPQDIKDVAAGLTGLKRKRALVALRSIFQFHKRIGRLFRDPTIRINTGRVGLGLPTPLRPDQLEALVNHATTPLRRVILALTAVHAARPAALRELLVDDAGLADRRITIGGHPRRLDDLTAQVINQYLLYRHRRWPHTINPHLIINEHTAQNEKPASPHWLSDQFRETGVTLNQIRMDRQLEEALTHGPDALHLAAVFGISERAAIRYAKAAKAFLESPLEQ</sequence>
<feature type="domain" description="Core-binding (CB)" evidence="3">
    <location>
        <begin position="233"/>
        <end position="317"/>
    </location>
</feature>
<dbReference type="InterPro" id="IPR011010">
    <property type="entry name" value="DNA_brk_join_enz"/>
</dbReference>
<dbReference type="GO" id="GO:0006310">
    <property type="term" value="P:DNA recombination"/>
    <property type="evidence" value="ECO:0007669"/>
    <property type="project" value="UniProtKB-KW"/>
</dbReference>
<dbReference type="GO" id="GO:0015074">
    <property type="term" value="P:DNA integration"/>
    <property type="evidence" value="ECO:0007669"/>
    <property type="project" value="InterPro"/>
</dbReference>
<name>A0A7X1JCI4_9ACTN</name>
<dbReference type="InterPro" id="IPR044068">
    <property type="entry name" value="CB"/>
</dbReference>
<evidence type="ECO:0000256" key="1">
    <source>
        <dbReference type="ARBA" id="ARBA00023172"/>
    </source>
</evidence>
<dbReference type="RefSeq" id="WP_186288165.1">
    <property type="nucleotide sequence ID" value="NZ_JACMSF010000126.1"/>
</dbReference>
<evidence type="ECO:0000256" key="2">
    <source>
        <dbReference type="PROSITE-ProRule" id="PRU01248"/>
    </source>
</evidence>
<reference evidence="4 5" key="1">
    <citation type="submission" date="2020-08" db="EMBL/GenBank/DDBJ databases">
        <title>Streptomyces sp. PSKA01 genome sequencing and assembly.</title>
        <authorList>
            <person name="Mandal S."/>
            <person name="Maiti P.K."/>
            <person name="Das P."/>
        </authorList>
    </citation>
    <scope>NUCLEOTIDE SEQUENCE [LARGE SCALE GENOMIC DNA]</scope>
    <source>
        <strain evidence="4 5">PSKA01</strain>
    </source>
</reference>
<dbReference type="Proteomes" id="UP000584670">
    <property type="component" value="Unassembled WGS sequence"/>
</dbReference>
<accession>A0A7X1JCI4</accession>
<dbReference type="EMBL" id="JACMSF010000126">
    <property type="protein sequence ID" value="MBC2908249.1"/>
    <property type="molecule type" value="Genomic_DNA"/>
</dbReference>
<dbReference type="InterPro" id="IPR013762">
    <property type="entry name" value="Integrase-like_cat_sf"/>
</dbReference>
<dbReference type="Gene3D" id="1.10.443.10">
    <property type="entry name" value="Intergrase catalytic core"/>
    <property type="match status" value="1"/>
</dbReference>
<organism evidence="4 5">
    <name type="scientific">Streptomyces cupreus</name>
    <dbReference type="NCBI Taxonomy" id="2759956"/>
    <lineage>
        <taxon>Bacteria</taxon>
        <taxon>Bacillati</taxon>
        <taxon>Actinomycetota</taxon>
        <taxon>Actinomycetes</taxon>
        <taxon>Kitasatosporales</taxon>
        <taxon>Streptomycetaceae</taxon>
        <taxon>Streptomyces</taxon>
    </lineage>
</organism>
<keyword evidence="2" id="KW-0238">DNA-binding</keyword>